<sequence length="255" mass="28542">MKLTRILAITAVGLSIVACKQEQFKTKSSLTSEIDSVSYAIGLDMANKIKMNFEEMDQNLFVQGFKNGMDSTNLLVESKDVNNILRKFFQKKQEERMKKMQEEQVKKAEEEFGDYKKENEKFLADNKGKEGVKTTASGLQYVVLKEGNGESPKADERVKVHYHGTLIDGTVFDSSVDRKQPMEFGVGQVIKGWTEGLQLMKPGAKYKFFIPQELAYGATPRPGGKIKPFSALVFEVELLEIVLGHGHSKGDGHGH</sequence>
<evidence type="ECO:0000256" key="6">
    <source>
        <dbReference type="RuleBase" id="RU003915"/>
    </source>
</evidence>
<evidence type="ECO:0000313" key="10">
    <source>
        <dbReference type="Proteomes" id="UP001497602"/>
    </source>
</evidence>
<feature type="domain" description="PPIase FKBP-type" evidence="8">
    <location>
        <begin position="155"/>
        <end position="242"/>
    </location>
</feature>
<dbReference type="InterPro" id="IPR001179">
    <property type="entry name" value="PPIase_FKBP_dom"/>
</dbReference>
<accession>A0ABP1FEV6</accession>
<comment type="catalytic activity">
    <reaction evidence="1 5 6">
        <text>[protein]-peptidylproline (omega=180) = [protein]-peptidylproline (omega=0)</text>
        <dbReference type="Rhea" id="RHEA:16237"/>
        <dbReference type="Rhea" id="RHEA-COMP:10747"/>
        <dbReference type="Rhea" id="RHEA-COMP:10748"/>
        <dbReference type="ChEBI" id="CHEBI:83833"/>
        <dbReference type="ChEBI" id="CHEBI:83834"/>
        <dbReference type="EC" id="5.2.1.8"/>
    </reaction>
</comment>
<comment type="caution">
    <text evidence="9">The sequence shown here is derived from an EMBL/GenBank/DDBJ whole genome shotgun (WGS) entry which is preliminary data.</text>
</comment>
<evidence type="ECO:0000256" key="1">
    <source>
        <dbReference type="ARBA" id="ARBA00000971"/>
    </source>
</evidence>
<keyword evidence="3 5" id="KW-0697">Rotamase</keyword>
<dbReference type="Gene3D" id="1.10.287.460">
    <property type="entry name" value="Peptidyl-prolyl cis-trans isomerase, FKBP-type, N-terminal domain"/>
    <property type="match status" value="1"/>
</dbReference>
<evidence type="ECO:0000256" key="5">
    <source>
        <dbReference type="PROSITE-ProRule" id="PRU00277"/>
    </source>
</evidence>
<dbReference type="Pfam" id="PF00254">
    <property type="entry name" value="FKBP_C"/>
    <property type="match status" value="1"/>
</dbReference>
<feature type="coiled-coil region" evidence="7">
    <location>
        <begin position="90"/>
        <end position="125"/>
    </location>
</feature>
<evidence type="ECO:0000256" key="7">
    <source>
        <dbReference type="SAM" id="Coils"/>
    </source>
</evidence>
<proteinExistence type="inferred from homology"/>
<dbReference type="PROSITE" id="PS51257">
    <property type="entry name" value="PROKAR_LIPOPROTEIN"/>
    <property type="match status" value="1"/>
</dbReference>
<dbReference type="RefSeq" id="WP_348704940.1">
    <property type="nucleotide sequence ID" value="NZ_CAXIYA010000022.1"/>
</dbReference>
<gene>
    <name evidence="9" type="ORF">T190115A13A_30006</name>
</gene>
<protein>
    <recommendedName>
        <fullName evidence="6">Peptidyl-prolyl cis-trans isomerase</fullName>
        <ecNumber evidence="6">5.2.1.8</ecNumber>
    </recommendedName>
</protein>
<dbReference type="Pfam" id="PF01346">
    <property type="entry name" value="FKBP_N"/>
    <property type="match status" value="1"/>
</dbReference>
<reference evidence="9 10" key="1">
    <citation type="submission" date="2024-05" db="EMBL/GenBank/DDBJ databases">
        <authorList>
            <person name="Duchaud E."/>
        </authorList>
    </citation>
    <scope>NUCLEOTIDE SEQUENCE [LARGE SCALE GENOMIC DNA]</scope>
    <source>
        <strain evidence="9">Ena-SAMPLE-TAB-13-05-2024-13:56:06:370-140305</strain>
    </source>
</reference>
<comment type="similarity">
    <text evidence="2 6">Belongs to the FKBP-type PPIase family.</text>
</comment>
<dbReference type="PANTHER" id="PTHR43811:SF19">
    <property type="entry name" value="39 KDA FK506-BINDING NUCLEAR PROTEIN"/>
    <property type="match status" value="1"/>
</dbReference>
<evidence type="ECO:0000256" key="2">
    <source>
        <dbReference type="ARBA" id="ARBA00006577"/>
    </source>
</evidence>
<keyword evidence="10" id="KW-1185">Reference proteome</keyword>
<dbReference type="GO" id="GO:0003755">
    <property type="term" value="F:peptidyl-prolyl cis-trans isomerase activity"/>
    <property type="evidence" value="ECO:0007669"/>
    <property type="project" value="UniProtKB-EC"/>
</dbReference>
<dbReference type="Gene3D" id="3.10.50.40">
    <property type="match status" value="1"/>
</dbReference>
<keyword evidence="7" id="KW-0175">Coiled coil</keyword>
<dbReference type="PANTHER" id="PTHR43811">
    <property type="entry name" value="FKBP-TYPE PEPTIDYL-PROLYL CIS-TRANS ISOMERASE FKPA"/>
    <property type="match status" value="1"/>
</dbReference>
<evidence type="ECO:0000256" key="4">
    <source>
        <dbReference type="ARBA" id="ARBA00023235"/>
    </source>
</evidence>
<keyword evidence="4 5" id="KW-0413">Isomerase</keyword>
<evidence type="ECO:0000259" key="8">
    <source>
        <dbReference type="PROSITE" id="PS50059"/>
    </source>
</evidence>
<dbReference type="InterPro" id="IPR036944">
    <property type="entry name" value="PPIase_FKBP_N_sf"/>
</dbReference>
<organism evidence="9 10">
    <name type="scientific">Tenacibaculum vairaonense</name>
    <dbReference type="NCBI Taxonomy" id="3137860"/>
    <lineage>
        <taxon>Bacteria</taxon>
        <taxon>Pseudomonadati</taxon>
        <taxon>Bacteroidota</taxon>
        <taxon>Flavobacteriia</taxon>
        <taxon>Flavobacteriales</taxon>
        <taxon>Flavobacteriaceae</taxon>
        <taxon>Tenacibaculum</taxon>
    </lineage>
</organism>
<evidence type="ECO:0000313" key="9">
    <source>
        <dbReference type="EMBL" id="CAL2107160.1"/>
    </source>
</evidence>
<dbReference type="InterPro" id="IPR046357">
    <property type="entry name" value="PPIase_dom_sf"/>
</dbReference>
<dbReference type="EMBL" id="CAXJRC010000033">
    <property type="protein sequence ID" value="CAL2107160.1"/>
    <property type="molecule type" value="Genomic_DNA"/>
</dbReference>
<evidence type="ECO:0000256" key="3">
    <source>
        <dbReference type="ARBA" id="ARBA00023110"/>
    </source>
</evidence>
<dbReference type="EC" id="5.2.1.8" evidence="6"/>
<dbReference type="InterPro" id="IPR000774">
    <property type="entry name" value="PPIase_FKBP_N"/>
</dbReference>
<dbReference type="SUPFAM" id="SSF54534">
    <property type="entry name" value="FKBP-like"/>
    <property type="match status" value="1"/>
</dbReference>
<name>A0ABP1FEV6_9FLAO</name>
<dbReference type="Proteomes" id="UP001497602">
    <property type="component" value="Unassembled WGS sequence"/>
</dbReference>
<dbReference type="PROSITE" id="PS50059">
    <property type="entry name" value="FKBP_PPIASE"/>
    <property type="match status" value="1"/>
</dbReference>